<dbReference type="PANTHER" id="PTHR11439">
    <property type="entry name" value="GAG-POL-RELATED RETROTRANSPOSON"/>
    <property type="match status" value="1"/>
</dbReference>
<accession>A0A8M8USA4</accession>
<keyword evidence="1" id="KW-1185">Reference proteome</keyword>
<dbReference type="OrthoDB" id="850529at2759"/>
<dbReference type="CDD" id="cd09272">
    <property type="entry name" value="RNase_HI_RT_Ty1"/>
    <property type="match status" value="1"/>
</dbReference>
<dbReference type="AlphaFoldDB" id="A0A8M8USA4"/>
<sequence>MPLPPGLKLTSDIVSLLPYPASSLPWFTSPDVSFAIQQLSQFLQYLESFHWMLPFMSFVISRAHLLYGLFFPSNNNLRPSVYIDASWASCPDSQRSIIDFCIFLGSIVSWKTKKHPTVSRSSAEAEYCNMGAAGDHPHHCKSIFSRTEEIFGHRLSSCP</sequence>
<evidence type="ECO:0000313" key="2">
    <source>
        <dbReference type="RefSeq" id="XP_020549367.1"/>
    </source>
</evidence>
<dbReference type="KEGG" id="sind:110011975"/>
<reference evidence="2" key="1">
    <citation type="submission" date="2025-08" db="UniProtKB">
        <authorList>
            <consortium name="RefSeq"/>
        </authorList>
    </citation>
    <scope>IDENTIFICATION</scope>
</reference>
<organism evidence="1 2">
    <name type="scientific">Sesamum indicum</name>
    <name type="common">Oriental sesame</name>
    <name type="synonym">Sesamum orientale</name>
    <dbReference type="NCBI Taxonomy" id="4182"/>
    <lineage>
        <taxon>Eukaryota</taxon>
        <taxon>Viridiplantae</taxon>
        <taxon>Streptophyta</taxon>
        <taxon>Embryophyta</taxon>
        <taxon>Tracheophyta</taxon>
        <taxon>Spermatophyta</taxon>
        <taxon>Magnoliopsida</taxon>
        <taxon>eudicotyledons</taxon>
        <taxon>Gunneridae</taxon>
        <taxon>Pentapetalae</taxon>
        <taxon>asterids</taxon>
        <taxon>lamiids</taxon>
        <taxon>Lamiales</taxon>
        <taxon>Pedaliaceae</taxon>
        <taxon>Sesamum</taxon>
    </lineage>
</organism>
<dbReference type="PANTHER" id="PTHR11439:SF470">
    <property type="entry name" value="CYSTEINE-RICH RLK (RECEPTOR-LIKE PROTEIN KINASE) 8"/>
    <property type="match status" value="1"/>
</dbReference>
<name>A0A8M8USA4_SESIN</name>
<dbReference type="RefSeq" id="XP_020549367.1">
    <property type="nucleotide sequence ID" value="XM_020693708.1"/>
</dbReference>
<proteinExistence type="predicted"/>
<dbReference type="Proteomes" id="UP000504604">
    <property type="component" value="Linkage group LG5"/>
</dbReference>
<gene>
    <name evidence="2" type="primary">LOC110011975</name>
</gene>
<dbReference type="GeneID" id="110011975"/>
<evidence type="ECO:0000313" key="1">
    <source>
        <dbReference type="Proteomes" id="UP000504604"/>
    </source>
</evidence>
<protein>
    <submittedName>
        <fullName evidence="2">Uncharacterized protein LOC110011975</fullName>
    </submittedName>
</protein>